<reference evidence="2 3" key="1">
    <citation type="submission" date="2019-08" db="EMBL/GenBank/DDBJ databases">
        <title>Deep-cultivation of Planctomycetes and their phenomic and genomic characterization uncovers novel biology.</title>
        <authorList>
            <person name="Wiegand S."/>
            <person name="Jogler M."/>
            <person name="Boedeker C."/>
            <person name="Pinto D."/>
            <person name="Vollmers J."/>
            <person name="Rivas-Marin E."/>
            <person name="Kohn T."/>
            <person name="Peeters S.H."/>
            <person name="Heuer A."/>
            <person name="Rast P."/>
            <person name="Oberbeckmann S."/>
            <person name="Bunk B."/>
            <person name="Jeske O."/>
            <person name="Meyerdierks A."/>
            <person name="Storesund J.E."/>
            <person name="Kallscheuer N."/>
            <person name="Luecker S."/>
            <person name="Lage O.M."/>
            <person name="Pohl T."/>
            <person name="Merkel B.J."/>
            <person name="Hornburger P."/>
            <person name="Mueller R.-W."/>
            <person name="Bruemmer F."/>
            <person name="Labrenz M."/>
            <person name="Spormann A.M."/>
            <person name="Op den Camp H."/>
            <person name="Overmann J."/>
            <person name="Amann R."/>
            <person name="Jetten M.S.M."/>
            <person name="Mascher T."/>
            <person name="Medema M.H."/>
            <person name="Devos D.P."/>
            <person name="Kaster A.-K."/>
            <person name="Ovreas L."/>
            <person name="Rohde M."/>
            <person name="Galperin M.Y."/>
            <person name="Jogler C."/>
        </authorList>
    </citation>
    <scope>NUCLEOTIDE SEQUENCE [LARGE SCALE GENOMIC DNA]</scope>
    <source>
        <strain evidence="2 3">FC18</strain>
    </source>
</reference>
<dbReference type="GO" id="GO:0004316">
    <property type="term" value="F:3-oxoacyl-[acyl-carrier-protein] reductase (NADPH) activity"/>
    <property type="evidence" value="ECO:0007669"/>
    <property type="project" value="UniProtKB-EC"/>
</dbReference>
<dbReference type="STRING" id="980251.GCA_001642875_04079"/>
<dbReference type="PRINTS" id="PR00080">
    <property type="entry name" value="SDRFAMILY"/>
</dbReference>
<dbReference type="Gene3D" id="3.40.50.720">
    <property type="entry name" value="NAD(P)-binding Rossmann-like Domain"/>
    <property type="match status" value="1"/>
</dbReference>
<proteinExistence type="inferred from homology"/>
<gene>
    <name evidence="2" type="primary">fabG_3</name>
    <name evidence="2" type="ORF">MFFC18_28800</name>
</gene>
<dbReference type="EC" id="1.1.1.100" evidence="2"/>
<dbReference type="Proteomes" id="UP000322214">
    <property type="component" value="Chromosome"/>
</dbReference>
<dbReference type="GO" id="GO:0030497">
    <property type="term" value="P:fatty acid elongation"/>
    <property type="evidence" value="ECO:0007669"/>
    <property type="project" value="TreeGrafter"/>
</dbReference>
<evidence type="ECO:0000313" key="3">
    <source>
        <dbReference type="Proteomes" id="UP000322214"/>
    </source>
</evidence>
<sequence>MLHGRSHTERIEQVAEEIRGLGREVHCAFADFESIESWDAFVEQAWSWKSGVDVWVNNAGGDVLTGDWKDESLERKLDYLFQVDVKATLMLSRAIGSRMAARESKSSNSVPSGSASIINIGWDQAAQGMEGDSGELFATTKGAIMAMTKSLAQSLAPKVRVNCIAPGWIQTKWGESASSTWDARAKSDALMNRWGQPDDIAAAAVFLASESSSFVSGQVLPVNGGFQYYKD</sequence>
<comment type="similarity">
    <text evidence="1">Belongs to the short-chain dehydrogenases/reductases (SDR) family.</text>
</comment>
<protein>
    <submittedName>
        <fullName evidence="2">3-oxoacyl-[acyl-carrier-protein] reductase FabG</fullName>
        <ecNumber evidence="2">1.1.1.100</ecNumber>
    </submittedName>
</protein>
<dbReference type="SUPFAM" id="SSF51735">
    <property type="entry name" value="NAD(P)-binding Rossmann-fold domains"/>
    <property type="match status" value="1"/>
</dbReference>
<dbReference type="PRINTS" id="PR00081">
    <property type="entry name" value="GDHRDH"/>
</dbReference>
<dbReference type="InterPro" id="IPR036291">
    <property type="entry name" value="NAD(P)-bd_dom_sf"/>
</dbReference>
<evidence type="ECO:0000313" key="2">
    <source>
        <dbReference type="EMBL" id="QEG22988.1"/>
    </source>
</evidence>
<dbReference type="PANTHER" id="PTHR42760">
    <property type="entry name" value="SHORT-CHAIN DEHYDROGENASES/REDUCTASES FAMILY MEMBER"/>
    <property type="match status" value="1"/>
</dbReference>
<keyword evidence="3" id="KW-1185">Reference proteome</keyword>
<dbReference type="CDD" id="cd05233">
    <property type="entry name" value="SDR_c"/>
    <property type="match status" value="1"/>
</dbReference>
<evidence type="ECO:0000256" key="1">
    <source>
        <dbReference type="ARBA" id="ARBA00006484"/>
    </source>
</evidence>
<dbReference type="InterPro" id="IPR002347">
    <property type="entry name" value="SDR_fam"/>
</dbReference>
<dbReference type="AlphaFoldDB" id="A0A5B9P9J4"/>
<dbReference type="PANTHER" id="PTHR42760:SF40">
    <property type="entry name" value="3-OXOACYL-[ACYL-CARRIER-PROTEIN] REDUCTASE, CHLOROPLASTIC"/>
    <property type="match status" value="1"/>
</dbReference>
<accession>A0A5B9P9J4</accession>
<name>A0A5B9P9J4_9BACT</name>
<dbReference type="KEGG" id="mff:MFFC18_28800"/>
<dbReference type="EMBL" id="CP042912">
    <property type="protein sequence ID" value="QEG22988.1"/>
    <property type="molecule type" value="Genomic_DNA"/>
</dbReference>
<organism evidence="2 3">
    <name type="scientific">Mariniblastus fucicola</name>
    <dbReference type="NCBI Taxonomy" id="980251"/>
    <lineage>
        <taxon>Bacteria</taxon>
        <taxon>Pseudomonadati</taxon>
        <taxon>Planctomycetota</taxon>
        <taxon>Planctomycetia</taxon>
        <taxon>Pirellulales</taxon>
        <taxon>Pirellulaceae</taxon>
        <taxon>Mariniblastus</taxon>
    </lineage>
</organism>
<keyword evidence="2" id="KW-0560">Oxidoreductase</keyword>
<dbReference type="Pfam" id="PF13561">
    <property type="entry name" value="adh_short_C2"/>
    <property type="match status" value="1"/>
</dbReference>